<accession>Q6S011</accession>
<evidence type="ECO:0000313" key="1">
    <source>
        <dbReference type="EMBL" id="AAR29346.1"/>
    </source>
</evidence>
<proteinExistence type="predicted"/>
<dbReference type="EMBL" id="AH013430">
    <property type="protein sequence ID" value="AAR29346.1"/>
    <property type="molecule type" value="Genomic_DNA"/>
</dbReference>
<protein>
    <submittedName>
        <fullName evidence="1">ORF1A</fullName>
    </submittedName>
</protein>
<name>Q6S011_ADEG1</name>
<reference evidence="1" key="1">
    <citation type="submission" date="2003-11" db="EMBL/GenBank/DDBJ databases">
        <title>Selection of non-essential region for fowl adenovirus replication.</title>
        <authorList>
            <person name="Qin A."/>
            <person name="He X."/>
            <person name="Liu Y."/>
        </authorList>
    </citation>
    <scope>NUCLEOTIDE SEQUENCE</scope>
    <source>
        <strain evidence="1">JS</strain>
    </source>
</reference>
<organismHost>
    <name type="scientific">Galliformes</name>
    <name type="common">landfowls</name>
    <dbReference type="NCBI Taxonomy" id="8976"/>
</organismHost>
<feature type="non-terminal residue" evidence="1">
    <location>
        <position position="1"/>
    </location>
</feature>
<sequence>DPCDEVDFAVRLQADFEGDDDTYGHCLCEGSTSKRPCCTLCNSYCVLL</sequence>
<organism evidence="1">
    <name type="scientific">Fowl adenovirus A serotype 1 (strain CELO / Phelps)</name>
    <name type="common">FAdV-1</name>
    <name type="synonym">Avian adenovirus gal1 (strain Phelps)</name>
    <dbReference type="NCBI Taxonomy" id="10553"/>
    <lineage>
        <taxon>Viruses</taxon>
        <taxon>Varidnaviria</taxon>
        <taxon>Bamfordvirae</taxon>
        <taxon>Preplasmiviricota</taxon>
        <taxon>Polisuviricotina</taxon>
        <taxon>Pharingeaviricetes</taxon>
        <taxon>Rowavirales</taxon>
        <taxon>Adenoviridae</taxon>
        <taxon>Aviadenovirus</taxon>
        <taxon>Aviadenovirus ventriculi</taxon>
        <taxon>Fowl aviadenovirus A</taxon>
    </lineage>
</organism>